<reference evidence="2 3" key="1">
    <citation type="journal article" date="2017" name="BMC Biol.">
        <title>Genomic innovations, transcriptional plasticity and gene loss underlying the evolution and divergence of two highly polyphagous and invasive Helicoverpa pest species.</title>
        <authorList>
            <person name="Pearce S.L."/>
            <person name="Clarke D.F."/>
            <person name="East P.D."/>
            <person name="Elfekih S."/>
            <person name="Gordon K.H."/>
            <person name="Jermiin L.S."/>
            <person name="McGaughran A."/>
            <person name="Oakeshott J.G."/>
            <person name="Papanikolaou A."/>
            <person name="Perera O.P."/>
            <person name="Rane R.V."/>
            <person name="Richards S."/>
            <person name="Tay W.T."/>
            <person name="Walsh T.K."/>
            <person name="Anderson A."/>
            <person name="Anderson C.J."/>
            <person name="Asgari S."/>
            <person name="Board P.G."/>
            <person name="Bretschneider A."/>
            <person name="Campbell P.M."/>
            <person name="Chertemps T."/>
            <person name="Christeller J.T."/>
            <person name="Coppin C.W."/>
            <person name="Downes S.J."/>
            <person name="Duan G."/>
            <person name="Farnsworth C.A."/>
            <person name="Good R.T."/>
            <person name="Han L.B."/>
            <person name="Han Y.C."/>
            <person name="Hatje K."/>
            <person name="Horne I."/>
            <person name="Huang Y.P."/>
            <person name="Hughes D.S."/>
            <person name="Jacquin-Joly E."/>
            <person name="James W."/>
            <person name="Jhangiani S."/>
            <person name="Kollmar M."/>
            <person name="Kuwar S.S."/>
            <person name="Li S."/>
            <person name="Liu N.Y."/>
            <person name="Maibeche M.T."/>
            <person name="Miller J.R."/>
            <person name="Montagne N."/>
            <person name="Perry T."/>
            <person name="Qu J."/>
            <person name="Song S.V."/>
            <person name="Sutton G.G."/>
            <person name="Vogel H."/>
            <person name="Walenz B.P."/>
            <person name="Xu W."/>
            <person name="Zhang H.J."/>
            <person name="Zou Z."/>
            <person name="Batterham P."/>
            <person name="Edwards O.R."/>
            <person name="Feyereisen R."/>
            <person name="Gibbs R.A."/>
            <person name="Heckel D.G."/>
            <person name="McGrath A."/>
            <person name="Robin C."/>
            <person name="Scherer S.E."/>
            <person name="Worley K.C."/>
            <person name="Wu Y.D."/>
        </authorList>
    </citation>
    <scope>NUCLEOTIDE SEQUENCE [LARGE SCALE GENOMIC DNA]</scope>
    <source>
        <strain evidence="2">Harm_GR_Male_#8</strain>
        <tissue evidence="2">Whole organism</tissue>
    </source>
</reference>
<evidence type="ECO:0000259" key="1">
    <source>
        <dbReference type="PROSITE" id="PS00028"/>
    </source>
</evidence>
<dbReference type="SMART" id="SM00355">
    <property type="entry name" value="ZnF_C2H2"/>
    <property type="match status" value="3"/>
</dbReference>
<dbReference type="Proteomes" id="UP000249218">
    <property type="component" value="Unassembled WGS sequence"/>
</dbReference>
<name>A0A2W1BDN3_HELAM</name>
<dbReference type="InterPro" id="IPR041661">
    <property type="entry name" value="ZN622/Rei1/Reh1_Znf-C2H2"/>
</dbReference>
<gene>
    <name evidence="2" type="primary">HaOG209702</name>
    <name evidence="2" type="ORF">B5X24_HaOG209702</name>
</gene>
<organism evidence="2 3">
    <name type="scientific">Helicoverpa armigera</name>
    <name type="common">Cotton bollworm</name>
    <name type="synonym">Heliothis armigera</name>
    <dbReference type="NCBI Taxonomy" id="29058"/>
    <lineage>
        <taxon>Eukaryota</taxon>
        <taxon>Metazoa</taxon>
        <taxon>Ecdysozoa</taxon>
        <taxon>Arthropoda</taxon>
        <taxon>Hexapoda</taxon>
        <taxon>Insecta</taxon>
        <taxon>Pterygota</taxon>
        <taxon>Neoptera</taxon>
        <taxon>Endopterygota</taxon>
        <taxon>Lepidoptera</taxon>
        <taxon>Glossata</taxon>
        <taxon>Ditrysia</taxon>
        <taxon>Noctuoidea</taxon>
        <taxon>Noctuidae</taxon>
        <taxon>Heliothinae</taxon>
        <taxon>Helicoverpa</taxon>
    </lineage>
</organism>
<dbReference type="PROSITE" id="PS00028">
    <property type="entry name" value="ZINC_FINGER_C2H2_1"/>
    <property type="match status" value="1"/>
</dbReference>
<feature type="domain" description="C2H2-type" evidence="1">
    <location>
        <begin position="63"/>
        <end position="84"/>
    </location>
</feature>
<protein>
    <recommendedName>
        <fullName evidence="1">C2H2-type domain-containing protein</fullName>
    </recommendedName>
</protein>
<dbReference type="Pfam" id="PF12756">
    <property type="entry name" value="zf-C2H2_2"/>
    <property type="match status" value="1"/>
</dbReference>
<proteinExistence type="predicted"/>
<sequence length="160" mass="18715">MRMDKNNLSIKMDITDLTCNLCQANINTIANLKDHLIKEHDKKLYTDVNDYILEFKLTDGILCAYCKTTYKDLPHLRTHLQEEHKSDSLIDNMRMDKNNLSIKMDITDLTCNLCQANINTIANLKDHLIKEHDKKLYTDVNDYILEFKLTDGTIFVKYVI</sequence>
<accession>A0A2W1BDN3</accession>
<dbReference type="EMBL" id="KZ150113">
    <property type="protein sequence ID" value="PZC73312.1"/>
    <property type="molecule type" value="Genomic_DNA"/>
</dbReference>
<evidence type="ECO:0000313" key="3">
    <source>
        <dbReference type="Proteomes" id="UP000249218"/>
    </source>
</evidence>
<dbReference type="Gene3D" id="3.30.160.60">
    <property type="entry name" value="Classic Zinc Finger"/>
    <property type="match status" value="1"/>
</dbReference>
<keyword evidence="3" id="KW-1185">Reference proteome</keyword>
<dbReference type="InterPro" id="IPR013087">
    <property type="entry name" value="Znf_C2H2_type"/>
</dbReference>
<evidence type="ECO:0000313" key="2">
    <source>
        <dbReference type="EMBL" id="PZC73312.1"/>
    </source>
</evidence>
<dbReference type="AlphaFoldDB" id="A0A2W1BDN3"/>